<feature type="compositionally biased region" description="Basic and acidic residues" evidence="2">
    <location>
        <begin position="204"/>
        <end position="213"/>
    </location>
</feature>
<evidence type="ECO:0000259" key="3">
    <source>
        <dbReference type="Pfam" id="PF11977"/>
    </source>
</evidence>
<name>A0AAE0XS12_9GAST</name>
<dbReference type="Gene3D" id="3.40.50.11980">
    <property type="match status" value="1"/>
</dbReference>
<reference evidence="6" key="1">
    <citation type="journal article" date="2023" name="G3 (Bethesda)">
        <title>A reference genome for the long-term kleptoplast-retaining sea slug Elysia crispata morphotype clarki.</title>
        <authorList>
            <person name="Eastman K.E."/>
            <person name="Pendleton A.L."/>
            <person name="Shaikh M.A."/>
            <person name="Suttiyut T."/>
            <person name="Ogas R."/>
            <person name="Tomko P."/>
            <person name="Gavelis G."/>
            <person name="Widhalm J.R."/>
            <person name="Wisecaver J.H."/>
        </authorList>
    </citation>
    <scope>NUCLEOTIDE SEQUENCE</scope>
    <source>
        <strain evidence="6">ECLA1</strain>
    </source>
</reference>
<organism evidence="6 7">
    <name type="scientific">Elysia crispata</name>
    <name type="common">lettuce slug</name>
    <dbReference type="NCBI Taxonomy" id="231223"/>
    <lineage>
        <taxon>Eukaryota</taxon>
        <taxon>Metazoa</taxon>
        <taxon>Spiralia</taxon>
        <taxon>Lophotrochozoa</taxon>
        <taxon>Mollusca</taxon>
        <taxon>Gastropoda</taxon>
        <taxon>Heterobranchia</taxon>
        <taxon>Euthyneura</taxon>
        <taxon>Panpulmonata</taxon>
        <taxon>Sacoglossa</taxon>
        <taxon>Placobranchoidea</taxon>
        <taxon>Plakobranchidae</taxon>
        <taxon>Elysia</taxon>
    </lineage>
</organism>
<comment type="caution">
    <text evidence="6">The sequence shown here is derived from an EMBL/GenBank/DDBJ whole genome shotgun (WGS) entry which is preliminary data.</text>
</comment>
<dbReference type="CDD" id="cd09032">
    <property type="entry name" value="KH-I_N4BP1_like_rpt1"/>
    <property type="match status" value="1"/>
</dbReference>
<dbReference type="Proteomes" id="UP001283361">
    <property type="component" value="Unassembled WGS sequence"/>
</dbReference>
<dbReference type="GO" id="GO:0005634">
    <property type="term" value="C:nucleus"/>
    <property type="evidence" value="ECO:0007669"/>
    <property type="project" value="TreeGrafter"/>
</dbReference>
<evidence type="ECO:0000256" key="2">
    <source>
        <dbReference type="SAM" id="MobiDB-lite"/>
    </source>
</evidence>
<dbReference type="InterPro" id="IPR051101">
    <property type="entry name" value="ZC3H12/N4BP1_RNase_Reg"/>
</dbReference>
<dbReference type="InterPro" id="IPR021869">
    <property type="entry name" value="RNase_Zc3h12_NYN"/>
</dbReference>
<sequence>MDCDKKSLHFVIEENLSFTIKNHKTHVNDLFGVTVSLENTQQNKRWVNLKGPEEHLSRAKEYVLALVHPEIITSMGNVLGNPLFTEVIQNDIERKSSAVLSRYDDQSDKILHIQGTALSVTVAKSLIDEVFCQSSLSLTNGISSLNEQVMVSDDKEGYEEVDDWIIVEDIPAVDPKGSTLAEPQVDRLNKMFKNHLGSALKPSKPKDKSETQEVRPISGNTHMLQGSRLKDGGTASTLSPHGREQQAYLRHMAQALKHDKDAVEEALSRFDMNDIILPANFIDIVENISLDKAKKSKQVLPSVSNNIGSVQGLDVSVISIDSSDEETHVMRPFGHVDEPRRHADLNNTIVLSSDDEQENEKPQTIKSKQEKQANKTEDRSQKKSDSFVVKGPPVSALELYVNQPCARNKDPKSALKSLQGNLTSKNSTEGLMAGNIDMDCSSSGANSEQSDLMHLRQEYVDGLMRTSPKGPKRGPRYIVIDGSNVAMCHGNHAHFSVPGIEICIKYFLSRGHNNITAFVPEWRRYANQISLPGKVLLEKLNKAGFVKFTPARRVGNQTIASYDDRFILNLAVEEEGIIVSNDQYRDLQGERASYKDVVTNRLLQFTFVGNLFMPPDDPMGRFGPSLDQFLRHPEQPRRPGMATVGASSALPRTSKDGTKPRALCREKSDTNHLLTSRSEADTEKLFLELIKVFPEPTQKACVRKVLENHKQEVDLNRLSLYCINVMTTT</sequence>
<evidence type="ECO:0000259" key="4">
    <source>
        <dbReference type="Pfam" id="PF23050"/>
    </source>
</evidence>
<feature type="region of interest" description="Disordered" evidence="2">
    <location>
        <begin position="197"/>
        <end position="241"/>
    </location>
</feature>
<dbReference type="InterPro" id="IPR056578">
    <property type="entry name" value="UBA_N4BP1_C"/>
</dbReference>
<dbReference type="FunFam" id="3.40.50.11980:FF:000001">
    <property type="entry name" value="ZC3H12A isoform 1"/>
    <property type="match status" value="1"/>
</dbReference>
<protein>
    <recommendedName>
        <fullName evidence="8">RNase NYN domain-containing protein</fullName>
    </recommendedName>
</protein>
<dbReference type="Pfam" id="PF23050">
    <property type="entry name" value="KH_N4BP1_1st"/>
    <property type="match status" value="1"/>
</dbReference>
<feature type="domain" description="RNase NYN" evidence="3">
    <location>
        <begin position="476"/>
        <end position="628"/>
    </location>
</feature>
<evidence type="ECO:0000256" key="1">
    <source>
        <dbReference type="ARBA" id="ARBA00038274"/>
    </source>
</evidence>
<accession>A0AAE0XS12</accession>
<dbReference type="Pfam" id="PF23054">
    <property type="entry name" value="UBA_N4BP1_C"/>
    <property type="match status" value="1"/>
</dbReference>
<dbReference type="PANTHER" id="PTHR12876">
    <property type="entry name" value="N4BP1-RELATED"/>
    <property type="match status" value="1"/>
</dbReference>
<evidence type="ECO:0008006" key="8">
    <source>
        <dbReference type="Google" id="ProtNLM"/>
    </source>
</evidence>
<dbReference type="AlphaFoldDB" id="A0AAE0XS12"/>
<dbReference type="GO" id="GO:0003729">
    <property type="term" value="F:mRNA binding"/>
    <property type="evidence" value="ECO:0007669"/>
    <property type="project" value="TreeGrafter"/>
</dbReference>
<dbReference type="EMBL" id="JAWDGP010007719">
    <property type="protein sequence ID" value="KAK3707409.1"/>
    <property type="molecule type" value="Genomic_DNA"/>
</dbReference>
<feature type="domain" description="N4BP1 first type I KH-domain" evidence="4">
    <location>
        <begin position="9"/>
        <end position="68"/>
    </location>
</feature>
<feature type="compositionally biased region" description="Basic and acidic residues" evidence="2">
    <location>
        <begin position="653"/>
        <end position="670"/>
    </location>
</feature>
<gene>
    <name evidence="6" type="ORF">RRG08_034466</name>
</gene>
<evidence type="ECO:0000313" key="7">
    <source>
        <dbReference type="Proteomes" id="UP001283361"/>
    </source>
</evidence>
<evidence type="ECO:0000259" key="5">
    <source>
        <dbReference type="Pfam" id="PF23054"/>
    </source>
</evidence>
<feature type="compositionally biased region" description="Basic and acidic residues" evidence="2">
    <location>
        <begin position="359"/>
        <end position="385"/>
    </location>
</feature>
<feature type="region of interest" description="Disordered" evidence="2">
    <location>
        <begin position="630"/>
        <end position="676"/>
    </location>
</feature>
<dbReference type="PANTHER" id="PTHR12876:SF35">
    <property type="entry name" value="LD08718P-RELATED"/>
    <property type="match status" value="1"/>
</dbReference>
<feature type="region of interest" description="Disordered" evidence="2">
    <location>
        <begin position="350"/>
        <end position="388"/>
    </location>
</feature>
<evidence type="ECO:0000313" key="6">
    <source>
        <dbReference type="EMBL" id="KAK3707409.1"/>
    </source>
</evidence>
<dbReference type="Pfam" id="PF11977">
    <property type="entry name" value="RNase_Zc3h12a"/>
    <property type="match status" value="1"/>
</dbReference>
<keyword evidence="7" id="KW-1185">Reference proteome</keyword>
<dbReference type="GO" id="GO:0004521">
    <property type="term" value="F:RNA endonuclease activity"/>
    <property type="evidence" value="ECO:0007669"/>
    <property type="project" value="TreeGrafter"/>
</dbReference>
<comment type="similarity">
    <text evidence="1">Belongs to the N4BP1 family.</text>
</comment>
<proteinExistence type="inferred from homology"/>
<dbReference type="GO" id="GO:0036464">
    <property type="term" value="C:cytoplasmic ribonucleoprotein granule"/>
    <property type="evidence" value="ECO:0007669"/>
    <property type="project" value="TreeGrafter"/>
</dbReference>
<dbReference type="CDD" id="cd18719">
    <property type="entry name" value="PIN_Zc3h12a-N4BP1-like"/>
    <property type="match status" value="1"/>
</dbReference>
<feature type="domain" description="N4BP1 C-terminal UBA" evidence="5">
    <location>
        <begin position="677"/>
        <end position="724"/>
    </location>
</feature>
<dbReference type="InterPro" id="IPR056629">
    <property type="entry name" value="KH_N4BP1_1st"/>
</dbReference>